<keyword evidence="5" id="KW-1185">Reference proteome</keyword>
<dbReference type="OrthoDB" id="5870696at2"/>
<dbReference type="SUPFAM" id="SSF100950">
    <property type="entry name" value="NagB/RpiA/CoA transferase-like"/>
    <property type="match status" value="1"/>
</dbReference>
<dbReference type="Pfam" id="PF06026">
    <property type="entry name" value="Rib_5-P_isom_A"/>
    <property type="match status" value="1"/>
</dbReference>
<dbReference type="Proteomes" id="UP000186341">
    <property type="component" value="Unassembled WGS sequence"/>
</dbReference>
<evidence type="ECO:0000313" key="4">
    <source>
        <dbReference type="EMBL" id="OLU40234.1"/>
    </source>
</evidence>
<name>A0A1U7NGI6_9FIRM</name>
<evidence type="ECO:0000256" key="3">
    <source>
        <dbReference type="ARBA" id="ARBA00029734"/>
    </source>
</evidence>
<dbReference type="EC" id="5.3.1.6" evidence="1"/>
<keyword evidence="2" id="KW-0413">Isomerase</keyword>
<reference evidence="4 5" key="1">
    <citation type="submission" date="2016-11" db="EMBL/GenBank/DDBJ databases">
        <title>Description of two novel members of the family Erysipelotrichaceae: Ileibacterium lipovorans gen. nov., sp. nov. and Dubosiella newyorkensis, gen. nov., sp. nov.</title>
        <authorList>
            <person name="Cox L.M."/>
            <person name="Sohn J."/>
            <person name="Tyrrell K.L."/>
            <person name="Citron D.M."/>
            <person name="Lawson P.A."/>
            <person name="Patel N.B."/>
            <person name="Iizumi T."/>
            <person name="Perez-Perez G.I."/>
            <person name="Goldstein E.J."/>
            <person name="Blaser M.J."/>
        </authorList>
    </citation>
    <scope>NUCLEOTIDE SEQUENCE [LARGE SCALE GENOMIC DNA]</scope>
    <source>
        <strain evidence="4 5">NYU-BL-A3</strain>
    </source>
</reference>
<dbReference type="PANTHER" id="PTHR11934:SF0">
    <property type="entry name" value="RIBOSE-5-PHOSPHATE ISOMERASE"/>
    <property type="match status" value="1"/>
</dbReference>
<dbReference type="InterPro" id="IPR037171">
    <property type="entry name" value="NagB/RpiA_transferase-like"/>
</dbReference>
<dbReference type="AlphaFoldDB" id="A0A1U7NGI6"/>
<dbReference type="GO" id="GO:0009052">
    <property type="term" value="P:pentose-phosphate shunt, non-oxidative branch"/>
    <property type="evidence" value="ECO:0007669"/>
    <property type="project" value="InterPro"/>
</dbReference>
<gene>
    <name evidence="4" type="ORF">BO222_05455</name>
</gene>
<dbReference type="GeneID" id="82202658"/>
<dbReference type="SUPFAM" id="SSF75445">
    <property type="entry name" value="D-ribose-5-phosphate isomerase (RpiA), lid domain"/>
    <property type="match status" value="1"/>
</dbReference>
<accession>A0A1U7NGI6</accession>
<dbReference type="InterPro" id="IPR004788">
    <property type="entry name" value="Ribose5P_isomerase_type_A"/>
</dbReference>
<organism evidence="4 5">
    <name type="scientific">Ileibacterium valens</name>
    <dbReference type="NCBI Taxonomy" id="1862668"/>
    <lineage>
        <taxon>Bacteria</taxon>
        <taxon>Bacillati</taxon>
        <taxon>Bacillota</taxon>
        <taxon>Erysipelotrichia</taxon>
        <taxon>Erysipelotrichales</taxon>
        <taxon>Erysipelotrichaceae</taxon>
        <taxon>Ileibacterium</taxon>
    </lineage>
</organism>
<protein>
    <recommendedName>
        <fullName evidence="1">ribose-5-phosphate isomerase</fullName>
        <ecNumber evidence="1">5.3.1.6</ecNumber>
    </recommendedName>
    <alternativeName>
        <fullName evidence="3">Phosphoriboisomerase</fullName>
    </alternativeName>
</protein>
<dbReference type="GO" id="GO:0005829">
    <property type="term" value="C:cytosol"/>
    <property type="evidence" value="ECO:0007669"/>
    <property type="project" value="TreeGrafter"/>
</dbReference>
<evidence type="ECO:0000313" key="5">
    <source>
        <dbReference type="Proteomes" id="UP000186341"/>
    </source>
</evidence>
<dbReference type="PANTHER" id="PTHR11934">
    <property type="entry name" value="RIBOSE-5-PHOSPHATE ISOMERASE"/>
    <property type="match status" value="1"/>
</dbReference>
<dbReference type="EMBL" id="MPJW01000114">
    <property type="protein sequence ID" value="OLU40234.1"/>
    <property type="molecule type" value="Genomic_DNA"/>
</dbReference>
<dbReference type="Gene3D" id="3.40.50.1360">
    <property type="match status" value="1"/>
</dbReference>
<dbReference type="RefSeq" id="WP_075819107.1">
    <property type="nucleotide sequence ID" value="NZ_CAPNHH010000148.1"/>
</dbReference>
<evidence type="ECO:0000256" key="1">
    <source>
        <dbReference type="ARBA" id="ARBA00011959"/>
    </source>
</evidence>
<dbReference type="Gene3D" id="3.30.70.260">
    <property type="match status" value="1"/>
</dbReference>
<comment type="caution">
    <text evidence="4">The sequence shown here is derived from an EMBL/GenBank/DDBJ whole genome shotgun (WGS) entry which is preliminary data.</text>
</comment>
<dbReference type="GO" id="GO:0004751">
    <property type="term" value="F:ribose-5-phosphate isomerase activity"/>
    <property type="evidence" value="ECO:0007669"/>
    <property type="project" value="UniProtKB-EC"/>
</dbReference>
<evidence type="ECO:0000256" key="2">
    <source>
        <dbReference type="ARBA" id="ARBA00023235"/>
    </source>
</evidence>
<proteinExistence type="predicted"/>
<sequence length="220" mass="24277">MERHAAQAALAYIRDDMTIGLGSGKAVEYLIEFISMENYSNLKIVTNNMHTALLAKKRGLTIVPSWMNASLDYTFDTLDYLVKDLSGGMKNSEPVVQNKILASMAKQMIFMVSRDNFGVIEEEAIPFQVEVEKEALGYVNGRLKEMGAIVAEDSAEGRIPALSSNANYILSAKIRWNKDLASLNNELSDIPGIYATSLFTGLPVTALIYDKQGVETIHAF</sequence>
<dbReference type="GO" id="GO:0006014">
    <property type="term" value="P:D-ribose metabolic process"/>
    <property type="evidence" value="ECO:0007669"/>
    <property type="project" value="TreeGrafter"/>
</dbReference>